<dbReference type="GO" id="GO:0004658">
    <property type="term" value="F:propionyl-CoA carboxylase activity"/>
    <property type="evidence" value="ECO:0007669"/>
    <property type="project" value="UniProtKB-ARBA"/>
</dbReference>
<protein>
    <submittedName>
        <fullName evidence="4">Acyl-CoA carboxylase subunit beta</fullName>
    </submittedName>
</protein>
<dbReference type="PANTHER" id="PTHR43842:SF2">
    <property type="entry name" value="PROPIONYL-COA CARBOXYLASE BETA CHAIN, MITOCHONDRIAL"/>
    <property type="match status" value="1"/>
</dbReference>
<evidence type="ECO:0000259" key="3">
    <source>
        <dbReference type="PROSITE" id="PS50989"/>
    </source>
</evidence>
<sequence length="550" mass="59019">MSSATEPVGQPPVDVPDIHTTAGKLADLYRRNDEAVHAGSARAVAKQHAKGKNTARERIDMLLDPGSFVEIDEHARHRSTNFGMDANRPYGDGVVTGYGTVDGRKVCVFSQDFTVFGGSLGEVFGEKIVKVMDLALKTGCPLIGINDSGGARIQEGVAALGLYAEIFKRNTHASGVIPQISLIMGPCAGGAVYSPAITDFTVMVDQTSHMFITGPDVIKTVTGEDVTFEELGGARTHNSRSGNAHYLATDEADAIAYVKELLSFLPSNNLAEAPVFDGPENDAVTGSVSILESITDADRELDALVPDSPNQPYDMLEVISRVVDDEEFLEVGALFAPNIITGYGRIEGHPVGVVANQPTQFAGTLDIDASEKAARFVRTCDAFNIPVLTFVDVPGFLPGTDQEWNGIIRRGAKLLYAYAEATVPLVTVITRKAYGGAYDVMGSKHLGADVNLAWPTAQIAVMGAQGAVNILYRRQLAEAAENGEDVEATRAQLQQEYEDTLCNPYVAAERGYVDSVIPPSYTRGYVARSLRMLRDKRASLPAKKHGNIPL</sequence>
<evidence type="ECO:0000256" key="1">
    <source>
        <dbReference type="ARBA" id="ARBA00006102"/>
    </source>
</evidence>
<dbReference type="Pfam" id="PF01039">
    <property type="entry name" value="Carboxyl_trans"/>
    <property type="match status" value="1"/>
</dbReference>
<dbReference type="InterPro" id="IPR011763">
    <property type="entry name" value="COA_CT_C"/>
</dbReference>
<comment type="caution">
    <text evidence="4">The sequence shown here is derived from an EMBL/GenBank/DDBJ whole genome shotgun (WGS) entry which is preliminary data.</text>
</comment>
<comment type="similarity">
    <text evidence="1">Belongs to the AccD/PCCB family.</text>
</comment>
<feature type="domain" description="CoA carboxyltransferase N-terminal" evidence="2">
    <location>
        <begin position="21"/>
        <end position="277"/>
    </location>
</feature>
<dbReference type="PROSITE" id="PS50989">
    <property type="entry name" value="COA_CT_CTER"/>
    <property type="match status" value="1"/>
</dbReference>
<proteinExistence type="inferred from homology"/>
<dbReference type="OrthoDB" id="9803706at2"/>
<dbReference type="GO" id="GO:0006633">
    <property type="term" value="P:fatty acid biosynthetic process"/>
    <property type="evidence" value="ECO:0007669"/>
    <property type="project" value="InterPro"/>
</dbReference>
<dbReference type="PANTHER" id="PTHR43842">
    <property type="entry name" value="PROPIONYL-COA CARBOXYLASE BETA CHAIN"/>
    <property type="match status" value="1"/>
</dbReference>
<dbReference type="PRINTS" id="PR01070">
    <property type="entry name" value="ACCCTRFRASEB"/>
</dbReference>
<dbReference type="GO" id="GO:0009317">
    <property type="term" value="C:acetyl-CoA carboxylase complex"/>
    <property type="evidence" value="ECO:0007669"/>
    <property type="project" value="InterPro"/>
</dbReference>
<dbReference type="SUPFAM" id="SSF52096">
    <property type="entry name" value="ClpP/crotonase"/>
    <property type="match status" value="2"/>
</dbReference>
<dbReference type="PROSITE" id="PS50980">
    <property type="entry name" value="COA_CT_NTER"/>
    <property type="match status" value="1"/>
</dbReference>
<dbReference type="InterPro" id="IPR029045">
    <property type="entry name" value="ClpP/crotonase-like_dom_sf"/>
</dbReference>
<dbReference type="GO" id="GO:0003989">
    <property type="term" value="F:acetyl-CoA carboxylase activity"/>
    <property type="evidence" value="ECO:0007669"/>
    <property type="project" value="InterPro"/>
</dbReference>
<gene>
    <name evidence="4" type="ORF">E1288_24695</name>
</gene>
<dbReference type="FunFam" id="3.90.226.10:FF:000016">
    <property type="entry name" value="Propionyl-CoA carboxylase, beta subunit"/>
    <property type="match status" value="1"/>
</dbReference>
<keyword evidence="5" id="KW-1185">Reference proteome</keyword>
<reference evidence="4 5" key="1">
    <citation type="submission" date="2019-03" db="EMBL/GenBank/DDBJ databases">
        <title>Draft genome sequences of novel Actinobacteria.</title>
        <authorList>
            <person name="Sahin N."/>
            <person name="Ay H."/>
            <person name="Saygin H."/>
        </authorList>
    </citation>
    <scope>NUCLEOTIDE SEQUENCE [LARGE SCALE GENOMIC DNA]</scope>
    <source>
        <strain evidence="4 5">7K502</strain>
    </source>
</reference>
<dbReference type="InterPro" id="IPR034733">
    <property type="entry name" value="AcCoA_carboxyl_beta"/>
</dbReference>
<evidence type="ECO:0000259" key="2">
    <source>
        <dbReference type="PROSITE" id="PS50980"/>
    </source>
</evidence>
<dbReference type="InterPro" id="IPR051047">
    <property type="entry name" value="AccD/PCCB"/>
</dbReference>
<dbReference type="Proteomes" id="UP000294947">
    <property type="component" value="Unassembled WGS sequence"/>
</dbReference>
<feature type="domain" description="CoA carboxyltransferase C-terminal" evidence="3">
    <location>
        <begin position="296"/>
        <end position="532"/>
    </location>
</feature>
<dbReference type="GO" id="GO:0015977">
    <property type="term" value="P:carbon fixation"/>
    <property type="evidence" value="ECO:0007669"/>
    <property type="project" value="UniProtKB-ARBA"/>
</dbReference>
<dbReference type="RefSeq" id="WP_132488967.1">
    <property type="nucleotide sequence ID" value="NZ_SMKW01000035.1"/>
</dbReference>
<dbReference type="Gene3D" id="3.90.226.10">
    <property type="entry name" value="2-enoyl-CoA Hydratase, Chain A, domain 1"/>
    <property type="match status" value="2"/>
</dbReference>
<dbReference type="FunFam" id="3.90.226.10:FF:000017">
    <property type="entry name" value="Propionyl-CoA carboxylase subunit beta 5"/>
    <property type="match status" value="1"/>
</dbReference>
<organism evidence="4 5">
    <name type="scientific">Saccharopolyspora elongata</name>
    <dbReference type="NCBI Taxonomy" id="2530387"/>
    <lineage>
        <taxon>Bacteria</taxon>
        <taxon>Bacillati</taxon>
        <taxon>Actinomycetota</taxon>
        <taxon>Actinomycetes</taxon>
        <taxon>Pseudonocardiales</taxon>
        <taxon>Pseudonocardiaceae</taxon>
        <taxon>Saccharopolyspora</taxon>
    </lineage>
</organism>
<accession>A0A4R4YIG2</accession>
<name>A0A4R4YIG2_9PSEU</name>
<dbReference type="InterPro" id="IPR011762">
    <property type="entry name" value="COA_CT_N"/>
</dbReference>
<dbReference type="AlphaFoldDB" id="A0A4R4YIG2"/>
<dbReference type="InterPro" id="IPR000438">
    <property type="entry name" value="Acetyl_CoA_COase_Trfase_b_su"/>
</dbReference>
<dbReference type="EMBL" id="SMKW01000035">
    <property type="protein sequence ID" value="TDD44080.1"/>
    <property type="molecule type" value="Genomic_DNA"/>
</dbReference>
<evidence type="ECO:0000313" key="5">
    <source>
        <dbReference type="Proteomes" id="UP000294947"/>
    </source>
</evidence>
<evidence type="ECO:0000313" key="4">
    <source>
        <dbReference type="EMBL" id="TDD44080.1"/>
    </source>
</evidence>